<dbReference type="AlphaFoldDB" id="A0A4Y8N2A2"/>
<organism evidence="1 2">
    <name type="scientific">Paraburkholderia dipogonis</name>
    <dbReference type="NCBI Taxonomy" id="1211383"/>
    <lineage>
        <taxon>Bacteria</taxon>
        <taxon>Pseudomonadati</taxon>
        <taxon>Pseudomonadota</taxon>
        <taxon>Betaproteobacteria</taxon>
        <taxon>Burkholderiales</taxon>
        <taxon>Burkholderiaceae</taxon>
        <taxon>Paraburkholderia</taxon>
    </lineage>
</organism>
<sequence>MYYDRYRRCRHCRLCDIIANSEMLAGISTGASINALFGTHPSAFDWCQRGNTVSPFARLARYAAPAYDTSTRRTAAYDIR</sequence>
<accession>A0A4Y8N2A2</accession>
<dbReference type="GeneID" id="97307482"/>
<dbReference type="Proteomes" id="UP000297385">
    <property type="component" value="Unassembled WGS sequence"/>
</dbReference>
<evidence type="ECO:0000313" key="1">
    <source>
        <dbReference type="EMBL" id="TFE43834.1"/>
    </source>
</evidence>
<reference evidence="1 2" key="1">
    <citation type="submission" date="2019-03" db="EMBL/GenBank/DDBJ databases">
        <title>Complete Genome Sequence of Paraburkholderia dipogonis ICMP 19430T, a Nitrogen-fixing Symbiont of the South African Invasive Legume Dipogon lignosus in New Zealand.</title>
        <authorList>
            <person name="De Meyer S.E."/>
        </authorList>
    </citation>
    <scope>NUCLEOTIDE SEQUENCE [LARGE SCALE GENOMIC DNA]</scope>
    <source>
        <strain evidence="1 2">ICMP 19430</strain>
    </source>
</reference>
<evidence type="ECO:0000313" key="2">
    <source>
        <dbReference type="Proteomes" id="UP000297385"/>
    </source>
</evidence>
<dbReference type="EMBL" id="SNVI01000001">
    <property type="protein sequence ID" value="TFE43834.1"/>
    <property type="molecule type" value="Genomic_DNA"/>
</dbReference>
<protein>
    <submittedName>
        <fullName evidence="1">Uncharacterized protein</fullName>
    </submittedName>
</protein>
<proteinExistence type="predicted"/>
<comment type="caution">
    <text evidence="1">The sequence shown here is derived from an EMBL/GenBank/DDBJ whole genome shotgun (WGS) entry which is preliminary data.</text>
</comment>
<dbReference type="RefSeq" id="WP_134455732.1">
    <property type="nucleotide sequence ID" value="NZ_JBHMFL010000156.1"/>
</dbReference>
<name>A0A4Y8N2A2_9BURK</name>
<gene>
    <name evidence="1" type="ORF">E2553_01585</name>
</gene>